<dbReference type="Proteomes" id="UP000314986">
    <property type="component" value="Unassembled WGS sequence"/>
</dbReference>
<evidence type="ECO:0000256" key="17">
    <source>
        <dbReference type="ARBA" id="ARBA00042394"/>
    </source>
</evidence>
<comment type="catalytic activity">
    <reaction evidence="14">
        <text>4-aminobutanoate(out) + n H(+)(in) = 4-aminobutanoate(in) + n H(+)(out)</text>
        <dbReference type="Rhea" id="RHEA:70979"/>
        <dbReference type="ChEBI" id="CHEBI:15378"/>
        <dbReference type="ChEBI" id="CHEBI:59888"/>
    </reaction>
</comment>
<evidence type="ECO:0000256" key="18">
    <source>
        <dbReference type="ARBA" id="ARBA00046163"/>
    </source>
</evidence>
<proteinExistence type="inferred from homology"/>
<evidence type="ECO:0000256" key="5">
    <source>
        <dbReference type="ARBA" id="ARBA00022775"/>
    </source>
</evidence>
<keyword evidence="6 19" id="KW-1133">Transmembrane helix</keyword>
<evidence type="ECO:0000256" key="14">
    <source>
        <dbReference type="ARBA" id="ARBA00036440"/>
    </source>
</evidence>
<protein>
    <recommendedName>
        <fullName evidence="15">Vesicular inhibitory amino acid transporter</fullName>
    </recommendedName>
    <alternativeName>
        <fullName evidence="16">Solute carrier family 32 member 1</fullName>
    </alternativeName>
    <alternativeName>
        <fullName evidence="17">Vesicular GABA transporter</fullName>
    </alternativeName>
</protein>
<dbReference type="GO" id="GO:0060077">
    <property type="term" value="C:inhibitory synapse"/>
    <property type="evidence" value="ECO:0007669"/>
    <property type="project" value="UniProtKB-ARBA"/>
</dbReference>
<comment type="catalytic activity">
    <reaction evidence="12">
        <text>beta-alanine(out) + n H(+)(in) = beta-alanine(in) + n H(+)(out)</text>
        <dbReference type="Rhea" id="RHEA:70987"/>
        <dbReference type="ChEBI" id="CHEBI:15378"/>
        <dbReference type="ChEBI" id="CHEBI:57966"/>
    </reaction>
</comment>
<evidence type="ECO:0000256" key="16">
    <source>
        <dbReference type="ARBA" id="ARBA00041574"/>
    </source>
</evidence>
<keyword evidence="8 19" id="KW-0472">Membrane</keyword>
<feature type="transmembrane region" description="Helical" evidence="19">
    <location>
        <begin position="291"/>
        <end position="315"/>
    </location>
</feature>
<dbReference type="GO" id="GO:0015187">
    <property type="term" value="F:glycine transmembrane transporter activity"/>
    <property type="evidence" value="ECO:0007669"/>
    <property type="project" value="UniProtKB-ARBA"/>
</dbReference>
<keyword evidence="10" id="KW-0968">Cytoplasmic vesicle</keyword>
<evidence type="ECO:0000259" key="20">
    <source>
        <dbReference type="Pfam" id="PF01490"/>
    </source>
</evidence>
<dbReference type="GO" id="GO:0006836">
    <property type="term" value="P:neurotransmitter transport"/>
    <property type="evidence" value="ECO:0007669"/>
    <property type="project" value="UniProtKB-KW"/>
</dbReference>
<dbReference type="GeneTree" id="ENSGT00940000165207"/>
<name>A0A4W3IGV4_CALMI</name>
<feature type="transmembrane region" description="Helical" evidence="19">
    <location>
        <begin position="104"/>
        <end position="128"/>
    </location>
</feature>
<comment type="function">
    <text evidence="18">Antiporter that exchanges vesicular protons for cytosolic 4-aminobutanoate or to a lesser extend glycine, thus allowing their secretion from nerve terminals. The transport is equally dependent on the chemical and electrical components of the proton gradient. May also transport beta-alanine. Acidification of GABAergic synaptic vesicles is a prerequisite for 4-aminobutanoate uptake.</text>
</comment>
<evidence type="ECO:0000256" key="12">
    <source>
        <dbReference type="ARBA" id="ARBA00035892"/>
    </source>
</evidence>
<keyword evidence="9" id="KW-0966">Cell projection</keyword>
<feature type="domain" description="Amino acid transporter transmembrane" evidence="20">
    <location>
        <begin position="73"/>
        <end position="450"/>
    </location>
</feature>
<sequence length="469" mass="53162">MITFQNMLTRLLKKQQYGFQVDEENLSFAKRDELDADHRGLCPGKEGRNECLEPQVERCEIDQLSPRQDTPHITTWEAGWNVTNAIQGIFVLGLPYAVLHSGYVGLFLIILAAVICCYTGKILVACLYEENEEGQHVRVRTSYEDIANACCKQVFPKLGGRVVNCAQVIELIMTCVLYLVVSGNLMFHSFPQVSEKTWFITAFVILVPCVFIKNFRIVSKLSLLCSLVHFVVTFIVIAYCLTQLQQWSWKKLTFTVDFEKFLISVGVIIFSYTSQIFLPTLEGSMRHKSDFVCMMTWTHLSACLFKTLFALVAFLTWGNQTKEMITDNLPFTLRFLVSVCLVAKALLSYPLPFYAAAEVLQNCLLKLGSIEGKVLILRGCLLLSTLLMAMFMPHFTLLMGLTGSVTGTAMTFLLPSFFHLKLLWHKLGHFERFLDISILLLGLFCAISGIFCSAKGLILALQKRYYNWP</sequence>
<reference evidence="22" key="1">
    <citation type="journal article" date="2006" name="Science">
        <title>Ancient noncoding elements conserved in the human genome.</title>
        <authorList>
            <person name="Venkatesh B."/>
            <person name="Kirkness E.F."/>
            <person name="Loh Y.H."/>
            <person name="Halpern A.L."/>
            <person name="Lee A.P."/>
            <person name="Johnson J."/>
            <person name="Dandona N."/>
            <person name="Viswanathan L.D."/>
            <person name="Tay A."/>
            <person name="Venter J.C."/>
            <person name="Strausberg R.L."/>
            <person name="Brenner S."/>
        </authorList>
    </citation>
    <scope>NUCLEOTIDE SEQUENCE [LARGE SCALE GENOMIC DNA]</scope>
</reference>
<evidence type="ECO:0000313" key="22">
    <source>
        <dbReference type="Proteomes" id="UP000314986"/>
    </source>
</evidence>
<evidence type="ECO:0000256" key="10">
    <source>
        <dbReference type="ARBA" id="ARBA00023329"/>
    </source>
</evidence>
<evidence type="ECO:0000256" key="8">
    <source>
        <dbReference type="ARBA" id="ARBA00023136"/>
    </source>
</evidence>
<dbReference type="GO" id="GO:0030659">
    <property type="term" value="C:cytoplasmic vesicle membrane"/>
    <property type="evidence" value="ECO:0007669"/>
    <property type="project" value="UniProtKB-SubCell"/>
</dbReference>
<dbReference type="GO" id="GO:0098793">
    <property type="term" value="C:presynapse"/>
    <property type="evidence" value="ECO:0007669"/>
    <property type="project" value="UniProtKB-SubCell"/>
</dbReference>
<feature type="transmembrane region" description="Helical" evidence="19">
    <location>
        <begin position="401"/>
        <end position="424"/>
    </location>
</feature>
<evidence type="ECO:0000256" key="11">
    <source>
        <dbReference type="ARBA" id="ARBA00034106"/>
    </source>
</evidence>
<dbReference type="Pfam" id="PF01490">
    <property type="entry name" value="Aa_trans"/>
    <property type="match status" value="1"/>
</dbReference>
<feature type="transmembrane region" description="Helical" evidence="19">
    <location>
        <begin position="162"/>
        <end position="185"/>
    </location>
</feature>
<dbReference type="GO" id="GO:0005774">
    <property type="term" value="C:vacuolar membrane"/>
    <property type="evidence" value="ECO:0007669"/>
    <property type="project" value="TreeGrafter"/>
</dbReference>
<dbReference type="STRING" id="7868.ENSCMIP00000026033"/>
<keyword evidence="5" id="KW-0532">Neurotransmitter transport</keyword>
<evidence type="ECO:0000256" key="13">
    <source>
        <dbReference type="ARBA" id="ARBA00035961"/>
    </source>
</evidence>
<evidence type="ECO:0000256" key="6">
    <source>
        <dbReference type="ARBA" id="ARBA00022989"/>
    </source>
</evidence>
<evidence type="ECO:0000256" key="19">
    <source>
        <dbReference type="SAM" id="Phobius"/>
    </source>
</evidence>
<evidence type="ECO:0000256" key="1">
    <source>
        <dbReference type="ARBA" id="ARBA00004439"/>
    </source>
</evidence>
<evidence type="ECO:0000256" key="2">
    <source>
        <dbReference type="ARBA" id="ARBA00008066"/>
    </source>
</evidence>
<evidence type="ECO:0000313" key="21">
    <source>
        <dbReference type="Ensembl" id="ENSCMIP00000026033.1"/>
    </source>
</evidence>
<dbReference type="AlphaFoldDB" id="A0A4W3IGV4"/>
<feature type="transmembrane region" description="Helical" evidence="19">
    <location>
        <begin position="261"/>
        <end position="279"/>
    </location>
</feature>
<evidence type="ECO:0000256" key="3">
    <source>
        <dbReference type="ARBA" id="ARBA00022448"/>
    </source>
</evidence>
<evidence type="ECO:0000256" key="7">
    <source>
        <dbReference type="ARBA" id="ARBA00023018"/>
    </source>
</evidence>
<organism evidence="21 22">
    <name type="scientific">Callorhinchus milii</name>
    <name type="common">Ghost shark</name>
    <dbReference type="NCBI Taxonomy" id="7868"/>
    <lineage>
        <taxon>Eukaryota</taxon>
        <taxon>Metazoa</taxon>
        <taxon>Chordata</taxon>
        <taxon>Craniata</taxon>
        <taxon>Vertebrata</taxon>
        <taxon>Chondrichthyes</taxon>
        <taxon>Holocephali</taxon>
        <taxon>Chimaeriformes</taxon>
        <taxon>Callorhinchidae</taxon>
        <taxon>Callorhinchus</taxon>
    </lineage>
</organism>
<reference evidence="22" key="3">
    <citation type="journal article" date="2014" name="Nature">
        <title>Elephant shark genome provides unique insights into gnathostome evolution.</title>
        <authorList>
            <consortium name="International Elephant Shark Genome Sequencing Consortium"/>
            <person name="Venkatesh B."/>
            <person name="Lee A.P."/>
            <person name="Ravi V."/>
            <person name="Maurya A.K."/>
            <person name="Lian M.M."/>
            <person name="Swann J.B."/>
            <person name="Ohta Y."/>
            <person name="Flajnik M.F."/>
            <person name="Sutoh Y."/>
            <person name="Kasahara M."/>
            <person name="Hoon S."/>
            <person name="Gangu V."/>
            <person name="Roy S.W."/>
            <person name="Irimia M."/>
            <person name="Korzh V."/>
            <person name="Kondrychyn I."/>
            <person name="Lim Z.W."/>
            <person name="Tay B.H."/>
            <person name="Tohari S."/>
            <person name="Kong K.W."/>
            <person name="Ho S."/>
            <person name="Lorente-Galdos B."/>
            <person name="Quilez J."/>
            <person name="Marques-Bonet T."/>
            <person name="Raney B.J."/>
            <person name="Ingham P.W."/>
            <person name="Tay A."/>
            <person name="Hillier L.W."/>
            <person name="Minx P."/>
            <person name="Boehm T."/>
            <person name="Wilson R.K."/>
            <person name="Brenner S."/>
            <person name="Warren W.C."/>
        </authorList>
    </citation>
    <scope>NUCLEOTIDE SEQUENCE [LARGE SCALE GENOMIC DNA]</scope>
</reference>
<dbReference type="GO" id="GO:0015179">
    <property type="term" value="F:L-amino acid transmembrane transporter activity"/>
    <property type="evidence" value="ECO:0007669"/>
    <property type="project" value="TreeGrafter"/>
</dbReference>
<dbReference type="OMA" id="MLNWTHF"/>
<dbReference type="GO" id="GO:0140800">
    <property type="term" value="F:gamma-aminobutyric acid:proton antiporter activity"/>
    <property type="evidence" value="ECO:0007669"/>
    <property type="project" value="UniProtKB-ARBA"/>
</dbReference>
<feature type="transmembrane region" description="Helical" evidence="19">
    <location>
        <begin position="197"/>
        <end position="214"/>
    </location>
</feature>
<dbReference type="InParanoid" id="A0A4W3IGV4"/>
<feature type="transmembrane region" description="Helical" evidence="19">
    <location>
        <begin position="375"/>
        <end position="395"/>
    </location>
</feature>
<feature type="transmembrane region" description="Helical" evidence="19">
    <location>
        <begin position="436"/>
        <end position="461"/>
    </location>
</feature>
<dbReference type="PANTHER" id="PTHR22950:SF689">
    <property type="entry name" value="VESICULAR INHIBITORY AMINO ACID TRANSPORTER"/>
    <property type="match status" value="1"/>
</dbReference>
<keyword evidence="4 19" id="KW-0812">Transmembrane</keyword>
<keyword evidence="22" id="KW-1185">Reference proteome</keyword>
<reference evidence="21" key="5">
    <citation type="submission" date="2025-09" db="UniProtKB">
        <authorList>
            <consortium name="Ensembl"/>
        </authorList>
    </citation>
    <scope>IDENTIFICATION</scope>
</reference>
<dbReference type="FunFam" id="1.20.1740.10:FF:000062">
    <property type="entry name" value="Vesicular inhibitory amino acid transporter"/>
    <property type="match status" value="1"/>
</dbReference>
<keyword evidence="3" id="KW-0813">Transport</keyword>
<comment type="catalytic activity">
    <reaction evidence="13">
        <text>glycine(out) + n H(+)(in) = glycine(in) + n H(+)(out)</text>
        <dbReference type="Rhea" id="RHEA:70983"/>
        <dbReference type="ChEBI" id="CHEBI:15378"/>
        <dbReference type="ChEBI" id="CHEBI:57305"/>
    </reaction>
</comment>
<reference evidence="22" key="2">
    <citation type="journal article" date="2007" name="PLoS Biol.">
        <title>Survey sequencing and comparative analysis of the elephant shark (Callorhinchus milii) genome.</title>
        <authorList>
            <person name="Venkatesh B."/>
            <person name="Kirkness E.F."/>
            <person name="Loh Y.H."/>
            <person name="Halpern A.L."/>
            <person name="Lee A.P."/>
            <person name="Johnson J."/>
            <person name="Dandona N."/>
            <person name="Viswanathan L.D."/>
            <person name="Tay A."/>
            <person name="Venter J.C."/>
            <person name="Strausberg R.L."/>
            <person name="Brenner S."/>
        </authorList>
    </citation>
    <scope>NUCLEOTIDE SEQUENCE [LARGE SCALE GENOMIC DNA]</scope>
</reference>
<reference evidence="21" key="4">
    <citation type="submission" date="2025-08" db="UniProtKB">
        <authorList>
            <consortium name="Ensembl"/>
        </authorList>
    </citation>
    <scope>IDENTIFICATION</scope>
</reference>
<dbReference type="InterPro" id="IPR013057">
    <property type="entry name" value="AA_transpt_TM"/>
</dbReference>
<evidence type="ECO:0000256" key="15">
    <source>
        <dbReference type="ARBA" id="ARBA00039542"/>
    </source>
</evidence>
<comment type="similarity">
    <text evidence="2">Belongs to the amino acid/polyamine transporter 2 family.</text>
</comment>
<comment type="subcellular location">
    <subcellularLocation>
        <location evidence="1">Cytoplasmic vesicle membrane</location>
        <topology evidence="1">Multi-pass membrane protein</topology>
    </subcellularLocation>
    <subcellularLocation>
        <location evidence="11">Presynapse</location>
    </subcellularLocation>
</comment>
<accession>A0A4W3IGV4</accession>
<dbReference type="Ensembl" id="ENSCMIT00000026461.1">
    <property type="protein sequence ID" value="ENSCMIP00000026033.1"/>
    <property type="gene ID" value="ENSCMIG00000011429.1"/>
</dbReference>
<dbReference type="PANTHER" id="PTHR22950">
    <property type="entry name" value="AMINO ACID TRANSPORTER"/>
    <property type="match status" value="1"/>
</dbReference>
<feature type="transmembrane region" description="Helical" evidence="19">
    <location>
        <begin position="335"/>
        <end position="354"/>
    </location>
</feature>
<feature type="transmembrane region" description="Helical" evidence="19">
    <location>
        <begin position="221"/>
        <end position="241"/>
    </location>
</feature>
<dbReference type="GO" id="GO:0051939">
    <property type="term" value="P:gamma-aminobutyric acid import"/>
    <property type="evidence" value="ECO:0007669"/>
    <property type="project" value="UniProtKB-ARBA"/>
</dbReference>
<keyword evidence="7" id="KW-0770">Synapse</keyword>
<evidence type="ECO:0000256" key="4">
    <source>
        <dbReference type="ARBA" id="ARBA00022692"/>
    </source>
</evidence>
<evidence type="ECO:0000256" key="9">
    <source>
        <dbReference type="ARBA" id="ARBA00023273"/>
    </source>
</evidence>